<name>B9D0Q5_CAMRE</name>
<protein>
    <submittedName>
        <fullName evidence="1">Uncharacterized protein</fullName>
    </submittedName>
</protein>
<proteinExistence type="predicted"/>
<evidence type="ECO:0000313" key="1">
    <source>
        <dbReference type="EMBL" id="EEF14508.1"/>
    </source>
</evidence>
<reference evidence="1 2" key="1">
    <citation type="submission" date="2008-08" db="EMBL/GenBank/DDBJ databases">
        <authorList>
            <person name="Madupu R."/>
            <person name="Durkin A.S."/>
            <person name="Torralba M."/>
            <person name="Methe B."/>
            <person name="Sutton G.G."/>
            <person name="Strausberg R.L."/>
            <person name="Nelson K.E."/>
        </authorList>
    </citation>
    <scope>NUCLEOTIDE SEQUENCE [LARGE SCALE GENOMIC DNA]</scope>
    <source>
        <strain evidence="1 2">RM3267</strain>
    </source>
</reference>
<accession>B9D0Q5</accession>
<keyword evidence="2" id="KW-1185">Reference proteome</keyword>
<gene>
    <name evidence="1" type="ORF">CAMRE0001_1265</name>
</gene>
<dbReference type="Proteomes" id="UP000003082">
    <property type="component" value="Unassembled WGS sequence"/>
</dbReference>
<evidence type="ECO:0000313" key="2">
    <source>
        <dbReference type="Proteomes" id="UP000003082"/>
    </source>
</evidence>
<comment type="caution">
    <text evidence="1">The sequence shown here is derived from an EMBL/GenBank/DDBJ whole genome shotgun (WGS) entry which is preliminary data.</text>
</comment>
<dbReference type="EMBL" id="ACFU01000006">
    <property type="protein sequence ID" value="EEF14508.1"/>
    <property type="molecule type" value="Genomic_DNA"/>
</dbReference>
<dbReference type="AlphaFoldDB" id="B9D0Q5"/>
<sequence>MISKSARSFSWRALSIFAYLFVKFKAERSLNLTIECFTAACKAKFE</sequence>
<organism evidence="1 2">
    <name type="scientific">Campylobacter rectus RM3267</name>
    <dbReference type="NCBI Taxonomy" id="553218"/>
    <lineage>
        <taxon>Bacteria</taxon>
        <taxon>Pseudomonadati</taxon>
        <taxon>Campylobacterota</taxon>
        <taxon>Epsilonproteobacteria</taxon>
        <taxon>Campylobacterales</taxon>
        <taxon>Campylobacteraceae</taxon>
        <taxon>Campylobacter</taxon>
    </lineage>
</organism>